<evidence type="ECO:0000259" key="3">
    <source>
        <dbReference type="Pfam" id="PF22675"/>
    </source>
</evidence>
<dbReference type="GO" id="GO:0003729">
    <property type="term" value="F:mRNA binding"/>
    <property type="evidence" value="ECO:0007669"/>
    <property type="project" value="TreeGrafter"/>
</dbReference>
<dbReference type="Pfam" id="PF22675">
    <property type="entry name" value="KH-I_KHDC4-BBP"/>
    <property type="match status" value="1"/>
</dbReference>
<dbReference type="GO" id="GO:0000381">
    <property type="term" value="P:regulation of alternative mRNA splicing, via spliceosome"/>
    <property type="evidence" value="ECO:0007669"/>
    <property type="project" value="TreeGrafter"/>
</dbReference>
<dbReference type="InterPro" id="IPR055256">
    <property type="entry name" value="KH_1_KHDC4/BBP-like"/>
</dbReference>
<dbReference type="OrthoDB" id="6777263at2759"/>
<reference evidence="4 5" key="1">
    <citation type="submission" date="2016-04" db="EMBL/GenBank/DDBJ databases">
        <title>The genome of Intoshia linei affirms orthonectids as highly simplified spiralians.</title>
        <authorList>
            <person name="Mikhailov K.V."/>
            <person name="Slusarev G.S."/>
            <person name="Nikitin M.A."/>
            <person name="Logacheva M.D."/>
            <person name="Penin A."/>
            <person name="Aleoshin V."/>
            <person name="Panchin Y.V."/>
        </authorList>
    </citation>
    <scope>NUCLEOTIDE SEQUENCE [LARGE SCALE GENOMIC DNA]</scope>
    <source>
        <strain evidence="4">Intl2013</strain>
        <tissue evidence="4">Whole animal</tissue>
    </source>
</reference>
<dbReference type="PANTHER" id="PTHR11208:SF42">
    <property type="entry name" value="QUAKING RELATED 54B, ISOFORM E"/>
    <property type="match status" value="1"/>
</dbReference>
<dbReference type="SUPFAM" id="SSF54791">
    <property type="entry name" value="Eukaryotic type KH-domain (KH-domain type I)"/>
    <property type="match status" value="1"/>
</dbReference>
<evidence type="ECO:0000313" key="4">
    <source>
        <dbReference type="EMBL" id="OAF65935.1"/>
    </source>
</evidence>
<gene>
    <name evidence="4" type="ORF">A3Q56_06346</name>
</gene>
<dbReference type="AlphaFoldDB" id="A0A177AVC0"/>
<protein>
    <recommendedName>
        <fullName evidence="3">KHDC4/BBP-like KH-domain type I domain-containing protein</fullName>
    </recommendedName>
</protein>
<dbReference type="PANTHER" id="PTHR11208">
    <property type="entry name" value="RNA-BINDING PROTEIN RELATED"/>
    <property type="match status" value="1"/>
</dbReference>
<dbReference type="InterPro" id="IPR045071">
    <property type="entry name" value="BBP-like"/>
</dbReference>
<sequence length="335" mass="37794">MSQTENSNADIIEQVDIPNEEIDEPAYTTAMNNEVEDNGKPTTEANVPEVIQIDQQVKPCQDNSNPDNGNEVRNETTEATNGEEKETTEATNDEKKETTEATNGEKKEVKETIIPVPVVDNRIGIPIDTEAYIKQLKKEIEQIPNNCELIKQLIENKILRLEQGEREYCEPHTLQTQMLSQKIYIPIKEFPDINLIGKILGVRGSNLQKIQRETKTKLTILGRGTIRPNNKKEELDKKVGKTNMNEQPHILIETTAHVIDGARRISSAVCWLSNIICELTATVPKEQVGYSTRTAYSGSNSYNGNSYVSNLKMTPQKKQFFSPYDRRGRNDVGGY</sequence>
<feature type="compositionally biased region" description="Basic and acidic residues" evidence="2">
    <location>
        <begin position="70"/>
        <end position="107"/>
    </location>
</feature>
<dbReference type="EMBL" id="LWCA01001093">
    <property type="protein sequence ID" value="OAF65935.1"/>
    <property type="molecule type" value="Genomic_DNA"/>
</dbReference>
<organism evidence="4 5">
    <name type="scientific">Intoshia linei</name>
    <dbReference type="NCBI Taxonomy" id="1819745"/>
    <lineage>
        <taxon>Eukaryota</taxon>
        <taxon>Metazoa</taxon>
        <taxon>Spiralia</taxon>
        <taxon>Lophotrochozoa</taxon>
        <taxon>Mesozoa</taxon>
        <taxon>Orthonectida</taxon>
        <taxon>Rhopaluridae</taxon>
        <taxon>Intoshia</taxon>
    </lineage>
</organism>
<evidence type="ECO:0000313" key="5">
    <source>
        <dbReference type="Proteomes" id="UP000078046"/>
    </source>
</evidence>
<evidence type="ECO:0000256" key="2">
    <source>
        <dbReference type="SAM" id="MobiDB-lite"/>
    </source>
</evidence>
<feature type="domain" description="KHDC4/BBP-like KH-domain type I" evidence="3">
    <location>
        <begin position="191"/>
        <end position="255"/>
    </location>
</feature>
<dbReference type="CDD" id="cd22384">
    <property type="entry name" value="KH-I_KHDRBS"/>
    <property type="match status" value="1"/>
</dbReference>
<evidence type="ECO:0000256" key="1">
    <source>
        <dbReference type="ARBA" id="ARBA00022884"/>
    </source>
</evidence>
<proteinExistence type="predicted"/>
<dbReference type="Gene3D" id="3.30.1370.10">
    <property type="entry name" value="K Homology domain, type 1"/>
    <property type="match status" value="1"/>
</dbReference>
<keyword evidence="5" id="KW-1185">Reference proteome</keyword>
<name>A0A177AVC0_9BILA</name>
<comment type="caution">
    <text evidence="4">The sequence shown here is derived from an EMBL/GenBank/DDBJ whole genome shotgun (WGS) entry which is preliminary data.</text>
</comment>
<accession>A0A177AVC0</accession>
<dbReference type="InterPro" id="IPR036612">
    <property type="entry name" value="KH_dom_type_1_sf"/>
</dbReference>
<dbReference type="GO" id="GO:0005634">
    <property type="term" value="C:nucleus"/>
    <property type="evidence" value="ECO:0007669"/>
    <property type="project" value="TreeGrafter"/>
</dbReference>
<dbReference type="Proteomes" id="UP000078046">
    <property type="component" value="Unassembled WGS sequence"/>
</dbReference>
<feature type="region of interest" description="Disordered" evidence="2">
    <location>
        <begin position="1"/>
        <end position="107"/>
    </location>
</feature>
<keyword evidence="1" id="KW-0694">RNA-binding</keyword>